<dbReference type="GO" id="GO:0006694">
    <property type="term" value="P:steroid biosynthetic process"/>
    <property type="evidence" value="ECO:0007669"/>
    <property type="project" value="InterPro"/>
</dbReference>
<comment type="caution">
    <text evidence="3">The sequence shown here is derived from an EMBL/GenBank/DDBJ whole genome shotgun (WGS) entry which is preliminary data.</text>
</comment>
<dbReference type="AlphaFoldDB" id="A0A6L6II06"/>
<dbReference type="PANTHER" id="PTHR10366:SF812">
    <property type="entry name" value="VPS9 DOMAIN-CONTAINING PROTEIN"/>
    <property type="match status" value="1"/>
</dbReference>
<dbReference type="PANTHER" id="PTHR10366">
    <property type="entry name" value="NAD DEPENDENT EPIMERASE/DEHYDRATASE"/>
    <property type="match status" value="1"/>
</dbReference>
<proteinExistence type="predicted"/>
<dbReference type="EMBL" id="WMJZ01000005">
    <property type="protein sequence ID" value="MTH45745.1"/>
    <property type="molecule type" value="Genomic_DNA"/>
</dbReference>
<dbReference type="SUPFAM" id="SSF51735">
    <property type="entry name" value="NAD(P)-binding Rossmann-fold domains"/>
    <property type="match status" value="1"/>
</dbReference>
<keyword evidence="4" id="KW-1185">Reference proteome</keyword>
<evidence type="ECO:0000313" key="4">
    <source>
        <dbReference type="Proteomes" id="UP000477739"/>
    </source>
</evidence>
<dbReference type="Gene3D" id="3.40.50.720">
    <property type="entry name" value="NAD(P)-binding Rossmann-like Domain"/>
    <property type="match status" value="1"/>
</dbReference>
<sequence length="355" mass="40058">MPEYKKNIMVTGAAGYLASWIVNYLLREGHRVHATVRNLKDREKVKHLERMMEIFPDDLLLYEADLLKPDSFDEAMKSCSVVIHTASPYFLEKPKDIEKELIQPALKGTLNVLASVNKTLSVTRVILTSSVVSLYNNASDIGSDVNHTVQEKDVNRNQNVANNPYAYSKTMAESVARDEQKKQSRWELITLHPAAIFGPSLSQRIDATSVGIIFKLLNGTFRSGVPKLWVGVVDVRNVAQAHVKAAILSDVAGRYIIAGESLRLLEISRLINPEKYGIKNKLPKNEVPKWLTWLIAPWIGLQRNYVTHNVGYPIYFNSSRSKAELGLQYYSSVDTFNDHIQQLVTDKLLPVSIIR</sequence>
<dbReference type="GO" id="GO:0016616">
    <property type="term" value="F:oxidoreductase activity, acting on the CH-OH group of donors, NAD or NADP as acceptor"/>
    <property type="evidence" value="ECO:0007669"/>
    <property type="project" value="InterPro"/>
</dbReference>
<accession>A0A6L6II06</accession>
<gene>
    <name evidence="3" type="ORF">GJV78_05590</name>
</gene>
<protein>
    <submittedName>
        <fullName evidence="3">NAD-dependent epimerase/dehydratase family protein</fullName>
    </submittedName>
</protein>
<dbReference type="InterPro" id="IPR050425">
    <property type="entry name" value="NAD(P)_dehydrat-like"/>
</dbReference>
<dbReference type="Pfam" id="PF01073">
    <property type="entry name" value="3Beta_HSD"/>
    <property type="match status" value="1"/>
</dbReference>
<feature type="domain" description="3-beta hydroxysteroid dehydrogenase/isomerase" evidence="2">
    <location>
        <begin position="9"/>
        <end position="246"/>
    </location>
</feature>
<dbReference type="RefSeq" id="WP_155107394.1">
    <property type="nucleotide sequence ID" value="NZ_WMJZ01000005.1"/>
</dbReference>
<evidence type="ECO:0000256" key="1">
    <source>
        <dbReference type="ARBA" id="ARBA00023002"/>
    </source>
</evidence>
<name>A0A6L6II06_9ENTR</name>
<evidence type="ECO:0000313" key="3">
    <source>
        <dbReference type="EMBL" id="MTH45745.1"/>
    </source>
</evidence>
<dbReference type="InterPro" id="IPR036291">
    <property type="entry name" value="NAD(P)-bd_dom_sf"/>
</dbReference>
<reference evidence="3 4" key="1">
    <citation type="submission" date="2019-11" db="EMBL/GenBank/DDBJ databases">
        <title>Escherichia alba sp. nov. isolated from the gut of plastic-eating superworms Zophobas atratus.</title>
        <authorList>
            <person name="Yang Y."/>
        </authorList>
    </citation>
    <scope>NUCLEOTIDE SEQUENCE [LARGE SCALE GENOMIC DNA]</scope>
    <source>
        <strain evidence="4">BIT-B35</strain>
    </source>
</reference>
<dbReference type="FunFam" id="3.40.50.720:FF:000085">
    <property type="entry name" value="Dihydroflavonol reductase"/>
    <property type="match status" value="1"/>
</dbReference>
<dbReference type="InterPro" id="IPR002225">
    <property type="entry name" value="3Beta_OHSteriod_DH/Estase"/>
</dbReference>
<organism evidence="3 4">
    <name type="scientific">Intestinirhabdus alba</name>
    <dbReference type="NCBI Taxonomy" id="2899544"/>
    <lineage>
        <taxon>Bacteria</taxon>
        <taxon>Pseudomonadati</taxon>
        <taxon>Pseudomonadota</taxon>
        <taxon>Gammaproteobacteria</taxon>
        <taxon>Enterobacterales</taxon>
        <taxon>Enterobacteriaceae</taxon>
        <taxon>Intestinirhabdus</taxon>
    </lineage>
</organism>
<dbReference type="Proteomes" id="UP000477739">
    <property type="component" value="Unassembled WGS sequence"/>
</dbReference>
<keyword evidence="1" id="KW-0560">Oxidoreductase</keyword>
<evidence type="ECO:0000259" key="2">
    <source>
        <dbReference type="Pfam" id="PF01073"/>
    </source>
</evidence>
<dbReference type="OrthoDB" id="9778052at2"/>